<accession>J6EX61</accession>
<dbReference type="AlphaFoldDB" id="J6EX61"/>
<dbReference type="SUPFAM" id="SSF54518">
    <property type="entry name" value="Tubby C-terminal domain-like"/>
    <property type="match status" value="1"/>
</dbReference>
<sequence length="215" mass="23563">MGLFAADTGLTLQPVHPPLGLNMNYVNHPVVTLVLKEKVFSWSGDDFTVTDTEGRPVVKCSGKMMSMRGRKTITDAWGNYLFTIREKIMSWRTTYLGEDQNGTVLFELRNRMSWGSKMSIKFTNASTGQPVALLLKGDMFGRSATIFIEDGPPIAMIKRKGMNVSNLVFDKQTYFVDVAPGVDLALMAALCILLDEIENDQSSGGGGGGGDFSFN</sequence>
<evidence type="ECO:0000313" key="3">
    <source>
        <dbReference type="Proteomes" id="UP000002748"/>
    </source>
</evidence>
<dbReference type="Gene3D" id="2.40.160.200">
    <property type="entry name" value="LURP1-related"/>
    <property type="match status" value="1"/>
</dbReference>
<evidence type="ECO:0008006" key="4">
    <source>
        <dbReference type="Google" id="ProtNLM"/>
    </source>
</evidence>
<dbReference type="VEuPathDB" id="FungiDB:A1Q1_01705"/>
<reference evidence="2 3" key="1">
    <citation type="journal article" date="2012" name="Eukaryot. Cell">
        <title>Draft genome sequence of CBS 2479, the standard type strain of Trichosporon asahii.</title>
        <authorList>
            <person name="Yang R.Y."/>
            <person name="Li H.T."/>
            <person name="Zhu H."/>
            <person name="Zhou G.P."/>
            <person name="Wang M."/>
            <person name="Wang L."/>
        </authorList>
    </citation>
    <scope>NUCLEOTIDE SEQUENCE [LARGE SCALE GENOMIC DNA]</scope>
    <source>
        <strain evidence="3">ATCC 90039 / CBS 2479 / JCM 2466 / KCTC 7840 / NCYC 2677 / UAMH 7654</strain>
    </source>
</reference>
<dbReference type="InterPro" id="IPR025659">
    <property type="entry name" value="Tubby-like_C"/>
</dbReference>
<comment type="similarity">
    <text evidence="1">Belongs to the LOR family.</text>
</comment>
<dbReference type="RefSeq" id="XP_014180219.1">
    <property type="nucleotide sequence ID" value="XM_014324744.1"/>
</dbReference>
<dbReference type="EMBL" id="ALBS01000177">
    <property type="protein sequence ID" value="EJT49224.1"/>
    <property type="molecule type" value="Genomic_DNA"/>
</dbReference>
<dbReference type="PANTHER" id="PTHR31087:SF161">
    <property type="entry name" value="TUBBY C 2 FAMILY PROTEIN"/>
    <property type="match status" value="1"/>
</dbReference>
<name>J6EX61_TRIAS</name>
<proteinExistence type="inferred from homology"/>
<dbReference type="Pfam" id="PF04525">
    <property type="entry name" value="LOR"/>
    <property type="match status" value="1"/>
</dbReference>
<organism evidence="2 3">
    <name type="scientific">Trichosporon asahii var. asahii (strain ATCC 90039 / CBS 2479 / JCM 2466 / KCTC 7840 / NBRC 103889/ NCYC 2677 / UAMH 7654)</name>
    <name type="common">Yeast</name>
    <dbReference type="NCBI Taxonomy" id="1186058"/>
    <lineage>
        <taxon>Eukaryota</taxon>
        <taxon>Fungi</taxon>
        <taxon>Dikarya</taxon>
        <taxon>Basidiomycota</taxon>
        <taxon>Agaricomycotina</taxon>
        <taxon>Tremellomycetes</taxon>
        <taxon>Trichosporonales</taxon>
        <taxon>Trichosporonaceae</taxon>
        <taxon>Trichosporon</taxon>
    </lineage>
</organism>
<dbReference type="InterPro" id="IPR038595">
    <property type="entry name" value="LOR_sf"/>
</dbReference>
<dbReference type="InterPro" id="IPR007612">
    <property type="entry name" value="LOR"/>
</dbReference>
<evidence type="ECO:0000313" key="2">
    <source>
        <dbReference type="EMBL" id="EJT49224.1"/>
    </source>
</evidence>
<gene>
    <name evidence="2" type="ORF">A1Q1_01705</name>
</gene>
<dbReference type="PANTHER" id="PTHR31087">
    <property type="match status" value="1"/>
</dbReference>
<comment type="caution">
    <text evidence="2">The sequence shown here is derived from an EMBL/GenBank/DDBJ whole genome shotgun (WGS) entry which is preliminary data.</text>
</comment>
<dbReference type="GeneID" id="25985219"/>
<dbReference type="HOGENOM" id="CLU_063146_1_1_1"/>
<dbReference type="Proteomes" id="UP000002748">
    <property type="component" value="Unassembled WGS sequence"/>
</dbReference>
<protein>
    <recommendedName>
        <fullName evidence="4">Tubby C-terminal-like domain-containing protein</fullName>
    </recommendedName>
</protein>
<dbReference type="KEGG" id="tasa:A1Q1_01705"/>
<dbReference type="OrthoDB" id="97518at2759"/>
<evidence type="ECO:0000256" key="1">
    <source>
        <dbReference type="ARBA" id="ARBA00005437"/>
    </source>
</evidence>